<accession>A0A1I0ZFE0</accession>
<evidence type="ECO:0000313" key="5">
    <source>
        <dbReference type="Proteomes" id="UP000198619"/>
    </source>
</evidence>
<sequence>MKIGIDGRAAIWYRGTGIGTYTYELIEAFNNIDDINNYMIYIAKDYNLDINLNNNFSEIEISSKLKNNFWNSINSSTPTNSSIDLYHNPQNGIGATFPKTCPLVITLHDIIPIKLPETVGSIYLDLFNKQMSSIISNCDGIITVSNFSKDDISSCFNFPKEKIFVTPLASEKIYKPLNKNYCKDFIKKVYGISDDFILYVGGFSPRKNIIGLIDAYSKAIPNIPKNTKLVILGKHGISYELYKKRVSDLNLENNVLFPGFIPPSYMPLFYNAAELFVYPSFYEGFGLPPLEAMACGTPVICSNVTSIPEVVGDAAILINPNDMDNLKNSIVEVLTNPELKHLLIKKGIFRNSMFTWNNTAHSTLLAYNNIMNNL</sequence>
<dbReference type="GO" id="GO:0016757">
    <property type="term" value="F:glycosyltransferase activity"/>
    <property type="evidence" value="ECO:0007669"/>
    <property type="project" value="InterPro"/>
</dbReference>
<dbReference type="Pfam" id="PF13439">
    <property type="entry name" value="Glyco_transf_4"/>
    <property type="match status" value="1"/>
</dbReference>
<dbReference type="AlphaFoldDB" id="A0A1I0ZFE0"/>
<gene>
    <name evidence="4" type="ORF">SAMN04488528_102054</name>
</gene>
<dbReference type="InterPro" id="IPR001296">
    <property type="entry name" value="Glyco_trans_1"/>
</dbReference>
<keyword evidence="1" id="KW-0808">Transferase</keyword>
<dbReference type="EMBL" id="FOKI01000020">
    <property type="protein sequence ID" value="SFB24384.1"/>
    <property type="molecule type" value="Genomic_DNA"/>
</dbReference>
<dbReference type="Proteomes" id="UP000198619">
    <property type="component" value="Unassembled WGS sequence"/>
</dbReference>
<organism evidence="4 5">
    <name type="scientific">Clostridium frigidicarnis</name>
    <dbReference type="NCBI Taxonomy" id="84698"/>
    <lineage>
        <taxon>Bacteria</taxon>
        <taxon>Bacillati</taxon>
        <taxon>Bacillota</taxon>
        <taxon>Clostridia</taxon>
        <taxon>Eubacteriales</taxon>
        <taxon>Clostridiaceae</taxon>
        <taxon>Clostridium</taxon>
    </lineage>
</organism>
<dbReference type="Pfam" id="PF00534">
    <property type="entry name" value="Glycos_transf_1"/>
    <property type="match status" value="1"/>
</dbReference>
<dbReference type="GO" id="GO:0009103">
    <property type="term" value="P:lipopolysaccharide biosynthetic process"/>
    <property type="evidence" value="ECO:0007669"/>
    <property type="project" value="TreeGrafter"/>
</dbReference>
<reference evidence="4 5" key="1">
    <citation type="submission" date="2016-10" db="EMBL/GenBank/DDBJ databases">
        <authorList>
            <person name="de Groot N.N."/>
        </authorList>
    </citation>
    <scope>NUCLEOTIDE SEQUENCE [LARGE SCALE GENOMIC DNA]</scope>
    <source>
        <strain evidence="4 5">DSM 12271</strain>
    </source>
</reference>
<dbReference type="PANTHER" id="PTHR46401">
    <property type="entry name" value="GLYCOSYLTRANSFERASE WBBK-RELATED"/>
    <property type="match status" value="1"/>
</dbReference>
<dbReference type="OrthoDB" id="9797829at2"/>
<evidence type="ECO:0000259" key="3">
    <source>
        <dbReference type="Pfam" id="PF13439"/>
    </source>
</evidence>
<protein>
    <submittedName>
        <fullName evidence="4">Uncharacterized protein</fullName>
    </submittedName>
</protein>
<dbReference type="STRING" id="84698.SAMN04488528_102054"/>
<dbReference type="CDD" id="cd03809">
    <property type="entry name" value="GT4_MtfB-like"/>
    <property type="match status" value="1"/>
</dbReference>
<dbReference type="Gene3D" id="3.40.50.2000">
    <property type="entry name" value="Glycogen Phosphorylase B"/>
    <property type="match status" value="2"/>
</dbReference>
<name>A0A1I0ZFE0_9CLOT</name>
<dbReference type="SUPFAM" id="SSF53756">
    <property type="entry name" value="UDP-Glycosyltransferase/glycogen phosphorylase"/>
    <property type="match status" value="1"/>
</dbReference>
<dbReference type="PANTHER" id="PTHR46401:SF2">
    <property type="entry name" value="GLYCOSYLTRANSFERASE WBBK-RELATED"/>
    <property type="match status" value="1"/>
</dbReference>
<feature type="domain" description="Glycosyltransferase subfamily 4-like N-terminal" evidence="3">
    <location>
        <begin position="99"/>
        <end position="167"/>
    </location>
</feature>
<dbReference type="FunFam" id="3.40.50.2000:FF:000119">
    <property type="entry name" value="Glycosyl transferase group 1"/>
    <property type="match status" value="1"/>
</dbReference>
<dbReference type="RefSeq" id="WP_090041901.1">
    <property type="nucleotide sequence ID" value="NZ_FOKI01000020.1"/>
</dbReference>
<feature type="domain" description="Glycosyl transferase family 1" evidence="2">
    <location>
        <begin position="187"/>
        <end position="347"/>
    </location>
</feature>
<evidence type="ECO:0000256" key="1">
    <source>
        <dbReference type="ARBA" id="ARBA00022679"/>
    </source>
</evidence>
<dbReference type="InterPro" id="IPR028098">
    <property type="entry name" value="Glyco_trans_4-like_N"/>
</dbReference>
<evidence type="ECO:0000259" key="2">
    <source>
        <dbReference type="Pfam" id="PF00534"/>
    </source>
</evidence>
<evidence type="ECO:0000313" key="4">
    <source>
        <dbReference type="EMBL" id="SFB24384.1"/>
    </source>
</evidence>
<proteinExistence type="predicted"/>
<keyword evidence="5" id="KW-1185">Reference proteome</keyword>